<proteinExistence type="predicted"/>
<dbReference type="PROSITE" id="PS50008">
    <property type="entry name" value="PIPLC_Y_DOMAIN"/>
    <property type="match status" value="1"/>
</dbReference>
<dbReference type="Pfam" id="PF00168">
    <property type="entry name" value="C2"/>
    <property type="match status" value="1"/>
</dbReference>
<evidence type="ECO:0000313" key="6">
    <source>
        <dbReference type="Proteomes" id="UP000437017"/>
    </source>
</evidence>
<feature type="compositionally biased region" description="Basic and acidic residues" evidence="2">
    <location>
        <begin position="968"/>
        <end position="978"/>
    </location>
</feature>
<dbReference type="GO" id="GO:0051209">
    <property type="term" value="P:release of sequestered calcium ion into cytosol"/>
    <property type="evidence" value="ECO:0007669"/>
    <property type="project" value="TreeGrafter"/>
</dbReference>
<dbReference type="PANTHER" id="PTHR10336:SF51">
    <property type="entry name" value="1-PHOSPHATIDYLINOSITOL 4,5-BISPHOSPHATE PHOSPHODIESTERASE ETA-1"/>
    <property type="match status" value="1"/>
</dbReference>
<dbReference type="InterPro" id="IPR001711">
    <property type="entry name" value="PLipase_C_Pinositol-sp_Y"/>
</dbReference>
<feature type="domain" description="PI-PLC Y-box" evidence="4">
    <location>
        <begin position="123"/>
        <end position="235"/>
    </location>
</feature>
<sequence>NNGTTEHQVESFIRKKLESLLKESQIRDKEDPDSFTVRALLKATHEGLNAHLKQHPDVKESGKKTHGRSLMTNFGKHKKTTKSRSKSYSADEEEDAQQNLGKETGQLYRLGRRRKTMKLCRELSDLVVYTNSVAAQDIVDDGTTGNVLSFSETRAHQVVQQKSEQFMIYNQKQLTRIYPSAYRIDSSNFNPLPYWNAGCQLVALNYQSEGRMMQLNRAKFKTNGNCGYVLKPQQMCKGTFNPFSGDPLPANPKKQFILKVISGQQLPKPPDSMFGDRGEYWHYKGGLTDDKQSRIPLPEGRGYGGGEGFNPVWEETLTFTVHMPEIALVRFLVWDHDPIGRDFVGQRTVTFSSLVPGYRHVYLEGLTEASIFVHITINEIYGKNRQLQGLKGLFNKNPRHSSSENSSHYVRKRSIGDRILRRTASAPAKGRKKSKMGFQEMVEIKDSVSEAARDQDGVLRRTTRSLQARPVSMPVDRSLLGALSLPISETARDTEGKENSLAEDKDGRRDGKASIKDQHFPNFNKRLSASSSALLHKDISHGDSAVSTANLSITEQLVPGPKGGRTKSNVLSDRQEHQCTNKSLSPRQHLARDPAVILTQDLCGVKTKENGNAGGFVVGKSALSGSILSQSNLEIKKLEGNWDKGRAATSFSLSDVSTLCSDTPDLHSTAILQESEISHLIDNVTLTNENEPGSSISALIGQFDETRDQVNPTVVSHLQSPSVVAGHPPLPTMDLKMPFKHGFSSGKPKSSFLCSSPEQIAFLGHENSECSTHAAVCETICTPVSKTKADDDLSGKTKTGAMENNLPLSSNNPPCWLPKSPTHKKDWEILKNRSPATSTDLTLEDVIVDPTLCLNSGESSLVEMDGDSQSLPLTTYGYRREDTSHLASPLKLKYSQDVVEHFQRGLRNGYCKETLHSSVSEIFSSIQDVKNQNISHLAYQGAGFMHNHLSNSDAKKNQTPGPLSSVQDMHDPAHERSTHPPLPALKLPSPCKSKSLGDLTSEDITCNFESKYQCISKSFVTTGIRDKKGVTVKTKSALVRKLSSRSQSRVRNIASRAKEKQEANKQKSVNPSPVGGVVLRSKPCAPAPAGNRHSTGSYIAGYLRSAKGGCGVEGRGIPEGACAALRSGHADQFCSHHSVLQTEPSSDDKPEIYFLLRL</sequence>
<reference evidence="5 6" key="1">
    <citation type="journal article" date="2019" name="PLoS ONE">
        <title>Genomic analyses reveal an absence of contemporary introgressive admixture between fin whales and blue whales, despite known hybrids.</title>
        <authorList>
            <person name="Westbury M.V."/>
            <person name="Petersen B."/>
            <person name="Lorenzen E.D."/>
        </authorList>
    </citation>
    <scope>NUCLEOTIDE SEQUENCE [LARGE SCALE GENOMIC DNA]</scope>
    <source>
        <strain evidence="5">FinWhale-01</strain>
    </source>
</reference>
<evidence type="ECO:0000313" key="5">
    <source>
        <dbReference type="EMBL" id="KAB0392777.1"/>
    </source>
</evidence>
<feature type="compositionally biased region" description="Basic and acidic residues" evidence="2">
    <location>
        <begin position="1056"/>
        <end position="1065"/>
    </location>
</feature>
<dbReference type="SUPFAM" id="SSF49562">
    <property type="entry name" value="C2 domain (Calcium/lipid-binding domain, CaLB)"/>
    <property type="match status" value="1"/>
</dbReference>
<feature type="region of interest" description="Disordered" evidence="2">
    <location>
        <begin position="948"/>
        <end position="989"/>
    </location>
</feature>
<feature type="region of interest" description="Disordered" evidence="2">
    <location>
        <begin position="52"/>
        <end position="100"/>
    </location>
</feature>
<dbReference type="GO" id="GO:0046488">
    <property type="term" value="P:phosphatidylinositol metabolic process"/>
    <property type="evidence" value="ECO:0007669"/>
    <property type="project" value="TreeGrafter"/>
</dbReference>
<dbReference type="Gene3D" id="2.60.40.150">
    <property type="entry name" value="C2 domain"/>
    <property type="match status" value="1"/>
</dbReference>
<accession>A0A643BXS2</accession>
<feature type="region of interest" description="Disordered" evidence="2">
    <location>
        <begin position="556"/>
        <end position="587"/>
    </location>
</feature>
<dbReference type="CDD" id="cd00275">
    <property type="entry name" value="C2_PLC_like"/>
    <property type="match status" value="1"/>
</dbReference>
<dbReference type="OrthoDB" id="269822at2759"/>
<name>A0A643BXS2_BALPH</name>
<dbReference type="InterPro" id="IPR017946">
    <property type="entry name" value="PLC-like_Pdiesterase_TIM-brl"/>
</dbReference>
<gene>
    <name evidence="5" type="ORF">E2I00_004413</name>
</gene>
<dbReference type="Pfam" id="PF00387">
    <property type="entry name" value="PI-PLC-Y"/>
    <property type="match status" value="1"/>
</dbReference>
<feature type="region of interest" description="Disordered" evidence="2">
    <location>
        <begin position="490"/>
        <end position="516"/>
    </location>
</feature>
<keyword evidence="1" id="KW-0378">Hydrolase</keyword>
<dbReference type="EMBL" id="SGJD01003572">
    <property type="protein sequence ID" value="KAB0392777.1"/>
    <property type="molecule type" value="Genomic_DNA"/>
</dbReference>
<evidence type="ECO:0000256" key="2">
    <source>
        <dbReference type="SAM" id="MobiDB-lite"/>
    </source>
</evidence>
<feature type="compositionally biased region" description="Low complexity" evidence="2">
    <location>
        <begin position="804"/>
        <end position="814"/>
    </location>
</feature>
<dbReference type="FunFam" id="3.20.20.190:FF:000066">
    <property type="entry name" value="Phosphoinositide phospholipase C"/>
    <property type="match status" value="1"/>
</dbReference>
<dbReference type="SMART" id="SM00239">
    <property type="entry name" value="C2"/>
    <property type="match status" value="1"/>
</dbReference>
<comment type="caution">
    <text evidence="5">The sequence shown here is derived from an EMBL/GenBank/DDBJ whole genome shotgun (WGS) entry which is preliminary data.</text>
</comment>
<feature type="compositionally biased region" description="Polar residues" evidence="2">
    <location>
        <begin position="948"/>
        <end position="967"/>
    </location>
</feature>
<keyword evidence="1" id="KW-0442">Lipid degradation</keyword>
<feature type="compositionally biased region" description="Basic residues" evidence="2">
    <location>
        <begin position="75"/>
        <end position="85"/>
    </location>
</feature>
<keyword evidence="6" id="KW-1185">Reference proteome</keyword>
<dbReference type="PRINTS" id="PR00390">
    <property type="entry name" value="PHPHLIPASEC"/>
</dbReference>
<dbReference type="GO" id="GO:0016042">
    <property type="term" value="P:lipid catabolic process"/>
    <property type="evidence" value="ECO:0007669"/>
    <property type="project" value="UniProtKB-KW"/>
</dbReference>
<feature type="region of interest" description="Disordered" evidence="2">
    <location>
        <begin position="1042"/>
        <end position="1077"/>
    </location>
</feature>
<dbReference type="InterPro" id="IPR001192">
    <property type="entry name" value="PI-PLC_fam"/>
</dbReference>
<comment type="catalytic activity">
    <reaction evidence="1">
        <text>a 1,2-diacyl-sn-glycero-3-phospho-(1D-myo-inositol-4,5-bisphosphate) + H2O = 1D-myo-inositol 1,4,5-trisphosphate + a 1,2-diacyl-sn-glycerol + H(+)</text>
        <dbReference type="Rhea" id="RHEA:33179"/>
        <dbReference type="ChEBI" id="CHEBI:15377"/>
        <dbReference type="ChEBI" id="CHEBI:15378"/>
        <dbReference type="ChEBI" id="CHEBI:17815"/>
        <dbReference type="ChEBI" id="CHEBI:58456"/>
        <dbReference type="ChEBI" id="CHEBI:203600"/>
        <dbReference type="EC" id="3.1.4.11"/>
    </reaction>
</comment>
<feature type="region of interest" description="Disordered" evidence="2">
    <location>
        <begin position="788"/>
        <end position="817"/>
    </location>
</feature>
<dbReference type="GO" id="GO:0004435">
    <property type="term" value="F:phosphatidylinositol-4,5-bisphosphate phospholipase C activity"/>
    <property type="evidence" value="ECO:0007669"/>
    <property type="project" value="UniProtKB-EC"/>
</dbReference>
<dbReference type="SUPFAM" id="SSF51695">
    <property type="entry name" value="PLC-like phosphodiesterases"/>
    <property type="match status" value="1"/>
</dbReference>
<dbReference type="Gene3D" id="3.20.20.190">
    <property type="entry name" value="Phosphatidylinositol (PI) phosphodiesterase"/>
    <property type="match status" value="1"/>
</dbReference>
<dbReference type="InterPro" id="IPR000008">
    <property type="entry name" value="C2_dom"/>
</dbReference>
<dbReference type="Proteomes" id="UP000437017">
    <property type="component" value="Unassembled WGS sequence"/>
</dbReference>
<dbReference type="EC" id="3.1.4.11" evidence="1"/>
<dbReference type="PANTHER" id="PTHR10336">
    <property type="entry name" value="PHOSPHOINOSITIDE-SPECIFIC PHOSPHOLIPASE C FAMILY PROTEIN"/>
    <property type="match status" value="1"/>
</dbReference>
<feature type="domain" description="C2" evidence="3">
    <location>
        <begin position="237"/>
        <end position="365"/>
    </location>
</feature>
<dbReference type="GO" id="GO:0005737">
    <property type="term" value="C:cytoplasm"/>
    <property type="evidence" value="ECO:0007669"/>
    <property type="project" value="TreeGrafter"/>
</dbReference>
<protein>
    <recommendedName>
        <fullName evidence="1">Phosphoinositide phospholipase C</fullName>
        <ecNumber evidence="1">3.1.4.11</ecNumber>
    </recommendedName>
</protein>
<dbReference type="SMART" id="SM00149">
    <property type="entry name" value="PLCYc"/>
    <property type="match status" value="1"/>
</dbReference>
<dbReference type="PROSITE" id="PS50004">
    <property type="entry name" value="C2"/>
    <property type="match status" value="1"/>
</dbReference>
<dbReference type="InterPro" id="IPR035892">
    <property type="entry name" value="C2_domain_sf"/>
</dbReference>
<organism evidence="5 6">
    <name type="scientific">Balaenoptera physalus</name>
    <name type="common">Fin whale</name>
    <name type="synonym">Balaena physalus</name>
    <dbReference type="NCBI Taxonomy" id="9770"/>
    <lineage>
        <taxon>Eukaryota</taxon>
        <taxon>Metazoa</taxon>
        <taxon>Chordata</taxon>
        <taxon>Craniata</taxon>
        <taxon>Vertebrata</taxon>
        <taxon>Euteleostomi</taxon>
        <taxon>Mammalia</taxon>
        <taxon>Eutheria</taxon>
        <taxon>Laurasiatheria</taxon>
        <taxon>Artiodactyla</taxon>
        <taxon>Whippomorpha</taxon>
        <taxon>Cetacea</taxon>
        <taxon>Mysticeti</taxon>
        <taxon>Balaenopteridae</taxon>
        <taxon>Balaenoptera</taxon>
    </lineage>
</organism>
<keyword evidence="1" id="KW-0443">Lipid metabolism</keyword>
<feature type="compositionally biased region" description="Basic and acidic residues" evidence="2">
    <location>
        <begin position="54"/>
        <end position="63"/>
    </location>
</feature>
<evidence type="ECO:0000259" key="4">
    <source>
        <dbReference type="PROSITE" id="PS50008"/>
    </source>
</evidence>
<evidence type="ECO:0000259" key="3">
    <source>
        <dbReference type="PROSITE" id="PS50004"/>
    </source>
</evidence>
<evidence type="ECO:0000256" key="1">
    <source>
        <dbReference type="RuleBase" id="RU361133"/>
    </source>
</evidence>
<dbReference type="AlphaFoldDB" id="A0A643BXS2"/>
<feature type="non-terminal residue" evidence="5">
    <location>
        <position position="1"/>
    </location>
</feature>
<dbReference type="GO" id="GO:0048015">
    <property type="term" value="P:phosphatidylinositol-mediated signaling"/>
    <property type="evidence" value="ECO:0007669"/>
    <property type="project" value="TreeGrafter"/>
</dbReference>